<dbReference type="InterPro" id="IPR036520">
    <property type="entry name" value="UPF0759_sf"/>
</dbReference>
<proteinExistence type="predicted"/>
<dbReference type="EMBL" id="FWDM01000037">
    <property type="protein sequence ID" value="SLM15560.1"/>
    <property type="molecule type" value="Genomic_DNA"/>
</dbReference>
<dbReference type="InterPro" id="IPR002763">
    <property type="entry name" value="DUF72"/>
</dbReference>
<reference evidence="1" key="1">
    <citation type="submission" date="2017-02" db="EMBL/GenBank/DDBJ databases">
        <authorList>
            <person name="Regsiter A."/>
            <person name="William W."/>
        </authorList>
    </citation>
    <scope>NUCLEOTIDE SEQUENCE</scope>
    <source>
        <strain evidence="1">Bib</strain>
    </source>
</reference>
<dbReference type="PANTHER" id="PTHR30348:SF4">
    <property type="entry name" value="DUF72 DOMAIN-CONTAINING PROTEIN"/>
    <property type="match status" value="1"/>
</dbReference>
<dbReference type="PANTHER" id="PTHR30348">
    <property type="entry name" value="UNCHARACTERIZED PROTEIN YECE"/>
    <property type="match status" value="1"/>
</dbReference>
<accession>A0A3P3XLL7</accession>
<evidence type="ECO:0000313" key="1">
    <source>
        <dbReference type="EMBL" id="SLM15560.1"/>
    </source>
</evidence>
<name>A0A3P3XLL7_9SPIR</name>
<dbReference type="SUPFAM" id="SSF117396">
    <property type="entry name" value="TM1631-like"/>
    <property type="match status" value="1"/>
</dbReference>
<gene>
    <name evidence="1" type="ORF">SPIROBIBN47_50056</name>
</gene>
<dbReference type="AlphaFoldDB" id="A0A3P3XLL7"/>
<sequence length="282" mass="32776">MNACIRFGTCSWNYPSWVGLVYSEPQRRAAAYLREYSQKYDTVEIDSWFYKIPNPREVADYLAQVPPSFRFTCKVPQELTLTHLRGKAGAAIGVVNPSFLSPELFEQFLEVIEPMLPKIDAIMFEFEYLNRDKMPSLEAFLKKLDDFLAAMGERGKHLPLAIESRNKNYLTAAYFSFLRERHLIPIFSEKLYLPHIYDLYRQYKDSIDTDVVIRLLGGDRTEIENKTNKQWNTIVEPKPDKEAIVTMARDITHRGHMVTINVNNHYEGSAPLTIKAMQKMLH</sequence>
<organism evidence="1">
    <name type="scientific">uncultured spirochete</name>
    <dbReference type="NCBI Taxonomy" id="156406"/>
    <lineage>
        <taxon>Bacteria</taxon>
        <taxon>Pseudomonadati</taxon>
        <taxon>Spirochaetota</taxon>
        <taxon>Spirochaetia</taxon>
        <taxon>Spirochaetales</taxon>
        <taxon>environmental samples</taxon>
    </lineage>
</organism>
<protein>
    <recommendedName>
        <fullName evidence="2">DUF72 domain-containing protein</fullName>
    </recommendedName>
</protein>
<dbReference type="Gene3D" id="3.20.20.410">
    <property type="entry name" value="Protein of unknown function UPF0759"/>
    <property type="match status" value="1"/>
</dbReference>
<dbReference type="Pfam" id="PF01904">
    <property type="entry name" value="DUF72"/>
    <property type="match status" value="1"/>
</dbReference>
<evidence type="ECO:0008006" key="2">
    <source>
        <dbReference type="Google" id="ProtNLM"/>
    </source>
</evidence>